<dbReference type="Proteomes" id="UP000321901">
    <property type="component" value="Unassembled WGS sequence"/>
</dbReference>
<keyword evidence="5 6" id="KW-0472">Membrane</keyword>
<dbReference type="AlphaFoldDB" id="A0A511Z704"/>
<evidence type="ECO:0000256" key="2">
    <source>
        <dbReference type="ARBA" id="ARBA00022475"/>
    </source>
</evidence>
<dbReference type="OrthoDB" id="9811701at2"/>
<accession>A0A511Z704</accession>
<evidence type="ECO:0000256" key="6">
    <source>
        <dbReference type="SAM" id="Phobius"/>
    </source>
</evidence>
<dbReference type="RefSeq" id="WP_147056941.1">
    <property type="nucleotide sequence ID" value="NZ_BJYL01000020.1"/>
</dbReference>
<keyword evidence="2" id="KW-1003">Cell membrane</keyword>
<reference evidence="7 8" key="1">
    <citation type="submission" date="2019-07" db="EMBL/GenBank/DDBJ databases">
        <title>Whole genome shotgun sequence of Sporosarcina luteola NBRC 105378.</title>
        <authorList>
            <person name="Hosoyama A."/>
            <person name="Uohara A."/>
            <person name="Ohji S."/>
            <person name="Ichikawa N."/>
        </authorList>
    </citation>
    <scope>NUCLEOTIDE SEQUENCE [LARGE SCALE GENOMIC DNA]</scope>
    <source>
        <strain evidence="7 8">NBRC 105378</strain>
    </source>
</reference>
<protein>
    <recommendedName>
        <fullName evidence="9">CidB/LrgB family autolysis modulator</fullName>
    </recommendedName>
</protein>
<comment type="subcellular location">
    <subcellularLocation>
        <location evidence="1">Cell membrane</location>
        <topology evidence="1">Multi-pass membrane protein</topology>
    </subcellularLocation>
</comment>
<name>A0A511Z704_9BACL</name>
<feature type="transmembrane region" description="Helical" evidence="6">
    <location>
        <begin position="33"/>
        <end position="54"/>
    </location>
</feature>
<feature type="transmembrane region" description="Helical" evidence="6">
    <location>
        <begin position="148"/>
        <end position="168"/>
    </location>
</feature>
<evidence type="ECO:0000256" key="4">
    <source>
        <dbReference type="ARBA" id="ARBA00022989"/>
    </source>
</evidence>
<evidence type="ECO:0000313" key="7">
    <source>
        <dbReference type="EMBL" id="GEN83221.1"/>
    </source>
</evidence>
<comment type="caution">
    <text evidence="7">The sequence shown here is derived from an EMBL/GenBank/DDBJ whole genome shotgun (WGS) entry which is preliminary data.</text>
</comment>
<dbReference type="GO" id="GO:0005886">
    <property type="term" value="C:plasma membrane"/>
    <property type="evidence" value="ECO:0007669"/>
    <property type="project" value="UniProtKB-SubCell"/>
</dbReference>
<dbReference type="Pfam" id="PF04172">
    <property type="entry name" value="LrgB"/>
    <property type="match status" value="1"/>
</dbReference>
<dbReference type="InterPro" id="IPR007300">
    <property type="entry name" value="CidB/LrgB"/>
</dbReference>
<gene>
    <name evidence="7" type="primary">yxaC</name>
    <name evidence="7" type="ORF">SLU01_15330</name>
</gene>
<keyword evidence="8" id="KW-1185">Reference proteome</keyword>
<keyword evidence="3 6" id="KW-0812">Transmembrane</keyword>
<evidence type="ECO:0000256" key="1">
    <source>
        <dbReference type="ARBA" id="ARBA00004651"/>
    </source>
</evidence>
<proteinExistence type="predicted"/>
<dbReference type="PANTHER" id="PTHR30249:SF17">
    <property type="entry name" value="HOLIN-LIKE PROTEIN CIDB"/>
    <property type="match status" value="1"/>
</dbReference>
<evidence type="ECO:0000313" key="8">
    <source>
        <dbReference type="Proteomes" id="UP000321901"/>
    </source>
</evidence>
<feature type="transmembrane region" description="Helical" evidence="6">
    <location>
        <begin position="92"/>
        <end position="112"/>
    </location>
</feature>
<dbReference type="PANTHER" id="PTHR30249">
    <property type="entry name" value="PUTATIVE SEROTONIN TRANSPORTER"/>
    <property type="match status" value="1"/>
</dbReference>
<keyword evidence="4 6" id="KW-1133">Transmembrane helix</keyword>
<feature type="transmembrane region" description="Helical" evidence="6">
    <location>
        <begin position="6"/>
        <end position="26"/>
    </location>
</feature>
<evidence type="ECO:0008006" key="9">
    <source>
        <dbReference type="Google" id="ProtNLM"/>
    </source>
</evidence>
<feature type="transmembrane region" description="Helical" evidence="6">
    <location>
        <begin position="210"/>
        <end position="229"/>
    </location>
</feature>
<sequence length="230" mass="24508">MQQILFATLMILLTIISYFFMTKLYIRFNFSFLLPVLTSTILIIIILVAFQIPYERYMQGGQWINSLLGPAVVALAYPLYKQREFLRKHAVVILASVTFAGTVGMLSAALLAKVTSLGHSLSLSILPKSVTTPVAIAITDGIGGNASMAVVAVMIAGIFGSILAPILFKMAKVHSPVGRGIALGSASHALGTAKAAEYGELAFSMGSVSMSLNALLSSILAPLIVWILFN</sequence>
<dbReference type="EMBL" id="BJYL01000020">
    <property type="protein sequence ID" value="GEN83221.1"/>
    <property type="molecule type" value="Genomic_DNA"/>
</dbReference>
<evidence type="ECO:0000256" key="5">
    <source>
        <dbReference type="ARBA" id="ARBA00023136"/>
    </source>
</evidence>
<evidence type="ECO:0000256" key="3">
    <source>
        <dbReference type="ARBA" id="ARBA00022692"/>
    </source>
</evidence>
<feature type="transmembrane region" description="Helical" evidence="6">
    <location>
        <begin position="60"/>
        <end position="80"/>
    </location>
</feature>
<organism evidence="7 8">
    <name type="scientific">Sporosarcina luteola</name>
    <dbReference type="NCBI Taxonomy" id="582850"/>
    <lineage>
        <taxon>Bacteria</taxon>
        <taxon>Bacillati</taxon>
        <taxon>Bacillota</taxon>
        <taxon>Bacilli</taxon>
        <taxon>Bacillales</taxon>
        <taxon>Caryophanaceae</taxon>
        <taxon>Sporosarcina</taxon>
    </lineage>
</organism>